<organism evidence="1 2">
    <name type="scientific">Phytophthora infestans</name>
    <name type="common">Potato late blight agent</name>
    <name type="synonym">Botrytis infestans</name>
    <dbReference type="NCBI Taxonomy" id="4787"/>
    <lineage>
        <taxon>Eukaryota</taxon>
        <taxon>Sar</taxon>
        <taxon>Stramenopiles</taxon>
        <taxon>Oomycota</taxon>
        <taxon>Peronosporomycetes</taxon>
        <taxon>Peronosporales</taxon>
        <taxon>Peronosporaceae</taxon>
        <taxon>Phytophthora</taxon>
    </lineage>
</organism>
<evidence type="ECO:0000313" key="1">
    <source>
        <dbReference type="EMBL" id="KAF4132701.1"/>
    </source>
</evidence>
<sequence length="112" mass="12957">MEANDLWDIAILKERSLPRSGCCAGTKRYAYEVLVYLEVAYEAKNGRNFVAFRETFISFEYEKGQEVTVLLNKLTTVAEKFARQGKTVDDKEHVWQLLASLSELWTHFESVD</sequence>
<dbReference type="Pfam" id="PF14223">
    <property type="entry name" value="Retrotran_gag_2"/>
    <property type="match status" value="1"/>
</dbReference>
<dbReference type="Proteomes" id="UP000704712">
    <property type="component" value="Unassembled WGS sequence"/>
</dbReference>
<gene>
    <name evidence="1" type="ORF">GN958_ATG18113</name>
</gene>
<protein>
    <submittedName>
        <fullName evidence="1">Gag-polypeptide of LTR copia-type</fullName>
    </submittedName>
</protein>
<dbReference type="AlphaFoldDB" id="A0A8S9TVH9"/>
<dbReference type="EMBL" id="JAACNO010002504">
    <property type="protein sequence ID" value="KAF4132701.1"/>
    <property type="molecule type" value="Genomic_DNA"/>
</dbReference>
<proteinExistence type="predicted"/>
<evidence type="ECO:0000313" key="2">
    <source>
        <dbReference type="Proteomes" id="UP000704712"/>
    </source>
</evidence>
<comment type="caution">
    <text evidence="1">The sequence shown here is derived from an EMBL/GenBank/DDBJ whole genome shotgun (WGS) entry which is preliminary data.</text>
</comment>
<name>A0A8S9TVH9_PHYIN</name>
<accession>A0A8S9TVH9</accession>
<reference evidence="1" key="1">
    <citation type="submission" date="2020-03" db="EMBL/GenBank/DDBJ databases">
        <title>Hybrid Assembly of Korean Phytophthora infestans isolates.</title>
        <authorList>
            <person name="Prokchorchik M."/>
            <person name="Lee Y."/>
            <person name="Seo J."/>
            <person name="Cho J.-H."/>
            <person name="Park Y.-E."/>
            <person name="Jang D.-C."/>
            <person name="Im J.-S."/>
            <person name="Choi J.-G."/>
            <person name="Park H.-J."/>
            <person name="Lee G.-B."/>
            <person name="Lee Y.-G."/>
            <person name="Hong S.-Y."/>
            <person name="Cho K."/>
            <person name="Sohn K.H."/>
        </authorList>
    </citation>
    <scope>NUCLEOTIDE SEQUENCE</scope>
    <source>
        <strain evidence="1">KR_2_A2</strain>
    </source>
</reference>